<dbReference type="EMBL" id="JANBPT010000229">
    <property type="protein sequence ID" value="KAJ1925305.1"/>
    <property type="molecule type" value="Genomic_DNA"/>
</dbReference>
<evidence type="ECO:0000256" key="1">
    <source>
        <dbReference type="SAM" id="MobiDB-lite"/>
    </source>
</evidence>
<feature type="compositionally biased region" description="Polar residues" evidence="1">
    <location>
        <begin position="20"/>
        <end position="29"/>
    </location>
</feature>
<accession>A0A9W8ADB1</accession>
<dbReference type="OrthoDB" id="8300628at2759"/>
<sequence length="250" mass="26902">MFIKAKTALRKVAKSLKNGLRTTRQTLSTHKTRPDPTDLKHRWSDATLVASEDEKASSMETALAASPISPPLAEKPACPPTPPCPSPAALPVETLPVNTLPVESLPVNTLPAETLSVNTLPAETLPVNTLPVETLPVATPRPTEDISLTTALSVCRESTERLERVGDRMQALSARLNARRGKVDQTVSIRQATAAASNARLDVSERLDVLNRQMMVTRVRLEARIEERGLLRAKLAAGPSHVPVTAPAAM</sequence>
<proteinExistence type="predicted"/>
<dbReference type="AlphaFoldDB" id="A0A9W8ADB1"/>
<evidence type="ECO:0000313" key="3">
    <source>
        <dbReference type="Proteomes" id="UP001150569"/>
    </source>
</evidence>
<organism evidence="2 3">
    <name type="scientific">Tieghemiomyces parasiticus</name>
    <dbReference type="NCBI Taxonomy" id="78921"/>
    <lineage>
        <taxon>Eukaryota</taxon>
        <taxon>Fungi</taxon>
        <taxon>Fungi incertae sedis</taxon>
        <taxon>Zoopagomycota</taxon>
        <taxon>Kickxellomycotina</taxon>
        <taxon>Dimargaritomycetes</taxon>
        <taxon>Dimargaritales</taxon>
        <taxon>Dimargaritaceae</taxon>
        <taxon>Tieghemiomyces</taxon>
    </lineage>
</organism>
<feature type="region of interest" description="Disordered" evidence="1">
    <location>
        <begin position="17"/>
        <end position="40"/>
    </location>
</feature>
<name>A0A9W8ADB1_9FUNG</name>
<comment type="caution">
    <text evidence="2">The sequence shown here is derived from an EMBL/GenBank/DDBJ whole genome shotgun (WGS) entry which is preliminary data.</text>
</comment>
<dbReference type="Proteomes" id="UP001150569">
    <property type="component" value="Unassembled WGS sequence"/>
</dbReference>
<keyword evidence="3" id="KW-1185">Reference proteome</keyword>
<gene>
    <name evidence="2" type="ORF">IWQ60_004639</name>
</gene>
<protein>
    <submittedName>
        <fullName evidence="2">Uncharacterized protein</fullName>
    </submittedName>
</protein>
<evidence type="ECO:0000313" key="2">
    <source>
        <dbReference type="EMBL" id="KAJ1925305.1"/>
    </source>
</evidence>
<reference evidence="2" key="1">
    <citation type="submission" date="2022-07" db="EMBL/GenBank/DDBJ databases">
        <title>Phylogenomic reconstructions and comparative analyses of Kickxellomycotina fungi.</title>
        <authorList>
            <person name="Reynolds N.K."/>
            <person name="Stajich J.E."/>
            <person name="Barry K."/>
            <person name="Grigoriev I.V."/>
            <person name="Crous P."/>
            <person name="Smith M.E."/>
        </authorList>
    </citation>
    <scope>NUCLEOTIDE SEQUENCE</scope>
    <source>
        <strain evidence="2">RSA 861</strain>
    </source>
</reference>